<dbReference type="OrthoDB" id="887222at2"/>
<organism evidence="2 3">
    <name type="scientific">Hymenobacter perfusus</name>
    <dbReference type="NCBI Taxonomy" id="1236770"/>
    <lineage>
        <taxon>Bacteria</taxon>
        <taxon>Pseudomonadati</taxon>
        <taxon>Bacteroidota</taxon>
        <taxon>Cytophagia</taxon>
        <taxon>Cytophagales</taxon>
        <taxon>Hymenobacteraceae</taxon>
        <taxon>Hymenobacter</taxon>
    </lineage>
</organism>
<reference evidence="2 3" key="1">
    <citation type="submission" date="2018-12" db="EMBL/GenBank/DDBJ databases">
        <authorList>
            <person name="Feng G."/>
            <person name="Zhu H."/>
        </authorList>
    </citation>
    <scope>NUCLEOTIDE SEQUENCE [LARGE SCALE GENOMIC DNA]</scope>
    <source>
        <strain evidence="2 3">LMG 26000</strain>
    </source>
</reference>
<accession>A0A3R9MHP4</accession>
<dbReference type="Proteomes" id="UP000270291">
    <property type="component" value="Unassembled WGS sequence"/>
</dbReference>
<feature type="signal peptide" evidence="1">
    <location>
        <begin position="1"/>
        <end position="25"/>
    </location>
</feature>
<evidence type="ECO:0000256" key="1">
    <source>
        <dbReference type="SAM" id="SignalP"/>
    </source>
</evidence>
<keyword evidence="1" id="KW-0732">Signal</keyword>
<comment type="caution">
    <text evidence="2">The sequence shown here is derived from an EMBL/GenBank/DDBJ whole genome shotgun (WGS) entry which is preliminary data.</text>
</comment>
<gene>
    <name evidence="2" type="ORF">EI293_16210</name>
</gene>
<dbReference type="RefSeq" id="WP_125439587.1">
    <property type="nucleotide sequence ID" value="NZ_RWIU01000005.1"/>
</dbReference>
<evidence type="ECO:0000313" key="2">
    <source>
        <dbReference type="EMBL" id="RSK42457.1"/>
    </source>
</evidence>
<dbReference type="EMBL" id="RWIU01000005">
    <property type="protein sequence ID" value="RSK42457.1"/>
    <property type="molecule type" value="Genomic_DNA"/>
</dbReference>
<dbReference type="AlphaFoldDB" id="A0A3R9MHP4"/>
<protein>
    <submittedName>
        <fullName evidence="2">Uncharacterized protein</fullName>
    </submittedName>
</protein>
<keyword evidence="3" id="KW-1185">Reference proteome</keyword>
<sequence>MLARLLKLSLVLFVLSFCVSAPAEAHDLFDRRWLPTVKAKMKGQHHVHRPNYRRFRAYRQY</sequence>
<proteinExistence type="predicted"/>
<evidence type="ECO:0000313" key="3">
    <source>
        <dbReference type="Proteomes" id="UP000270291"/>
    </source>
</evidence>
<name>A0A3R9MHP4_9BACT</name>
<feature type="chain" id="PRO_5018757721" evidence="1">
    <location>
        <begin position="26"/>
        <end position="61"/>
    </location>
</feature>